<dbReference type="AlphaFoldDB" id="E7QNQ9"/>
<keyword evidence="1" id="KW-0812">Transmembrane</keyword>
<evidence type="ECO:0000313" key="2">
    <source>
        <dbReference type="EMBL" id="EFW93562.1"/>
    </source>
</evidence>
<dbReference type="EMBL" id="FRAN01000007">
    <property type="protein sequence ID" value="SHL43681.1"/>
    <property type="molecule type" value="Genomic_DNA"/>
</dbReference>
<dbReference type="STRING" id="797209.GCA_000376445_02121"/>
<keyword evidence="1" id="KW-1133">Transmembrane helix</keyword>
<feature type="transmembrane region" description="Helical" evidence="1">
    <location>
        <begin position="12"/>
        <end position="30"/>
    </location>
</feature>
<feature type="transmembrane region" description="Helical" evidence="1">
    <location>
        <begin position="36"/>
        <end position="54"/>
    </location>
</feature>
<protein>
    <submittedName>
        <fullName evidence="2">Uncharacterized protein</fullName>
    </submittedName>
</protein>
<organism evidence="2 4">
    <name type="scientific">Haladaptatus paucihalophilus DX253</name>
    <dbReference type="NCBI Taxonomy" id="797209"/>
    <lineage>
        <taxon>Archaea</taxon>
        <taxon>Methanobacteriati</taxon>
        <taxon>Methanobacteriota</taxon>
        <taxon>Stenosarchaea group</taxon>
        <taxon>Halobacteria</taxon>
        <taxon>Halobacteriales</taxon>
        <taxon>Haladaptataceae</taxon>
        <taxon>Haladaptatus</taxon>
    </lineage>
</organism>
<dbReference type="PATRIC" id="fig|797209.4.peg.64"/>
<accession>E7QNQ9</accession>
<dbReference type="Proteomes" id="UP000003751">
    <property type="component" value="Unassembled WGS sequence"/>
</dbReference>
<dbReference type="RefSeq" id="WP_007975969.1">
    <property type="nucleotide sequence ID" value="NZ_AEMG01000002.1"/>
</dbReference>
<evidence type="ECO:0000313" key="3">
    <source>
        <dbReference type="EMBL" id="SHL43681.1"/>
    </source>
</evidence>
<proteinExistence type="predicted"/>
<dbReference type="EMBL" id="AEMG01000002">
    <property type="protein sequence ID" value="EFW93562.1"/>
    <property type="molecule type" value="Genomic_DNA"/>
</dbReference>
<reference evidence="3" key="2">
    <citation type="submission" date="2016-11" db="EMBL/GenBank/DDBJ databases">
        <authorList>
            <person name="Jaros S."/>
            <person name="Januszkiewicz K."/>
            <person name="Wedrychowicz H."/>
        </authorList>
    </citation>
    <scope>NUCLEOTIDE SEQUENCE [LARGE SCALE GENOMIC DNA]</scope>
    <source>
        <strain evidence="3">DX253</strain>
    </source>
</reference>
<evidence type="ECO:0000313" key="5">
    <source>
        <dbReference type="Proteomes" id="UP000184203"/>
    </source>
</evidence>
<sequence>MANSRLSFGARLRLVIGGLLLLVFGAFMSFGPLDSLLFGGLTAFAGVAFVVVSYKGRTIQSHL</sequence>
<evidence type="ECO:0000313" key="4">
    <source>
        <dbReference type="Proteomes" id="UP000003751"/>
    </source>
</evidence>
<evidence type="ECO:0000256" key="1">
    <source>
        <dbReference type="SAM" id="Phobius"/>
    </source>
</evidence>
<reference evidence="2 4" key="1">
    <citation type="journal article" date="2014" name="ISME J.">
        <title>Trehalose/2-sulfotrehalose biosynthesis and glycine-betaine uptake are widely spread mechanisms for osmoadaptation in the Halobacteriales.</title>
        <authorList>
            <person name="Youssef N.H."/>
            <person name="Savage-Ashlock K.N."/>
            <person name="McCully A.L."/>
            <person name="Luedtke B."/>
            <person name="Shaw E.I."/>
            <person name="Hoff W.D."/>
            <person name="Elshahed M.S."/>
        </authorList>
    </citation>
    <scope>NUCLEOTIDE SEQUENCE [LARGE SCALE GENOMIC DNA]</scope>
    <source>
        <strain evidence="2 4">DX253</strain>
    </source>
</reference>
<dbReference type="Proteomes" id="UP000184203">
    <property type="component" value="Unassembled WGS sequence"/>
</dbReference>
<keyword evidence="1" id="KW-0472">Membrane</keyword>
<reference evidence="5" key="3">
    <citation type="submission" date="2016-11" db="EMBL/GenBank/DDBJ databases">
        <authorList>
            <person name="Varghese N."/>
            <person name="Submissions S."/>
        </authorList>
    </citation>
    <scope>NUCLEOTIDE SEQUENCE [LARGE SCALE GENOMIC DNA]</scope>
    <source>
        <strain evidence="5">DX253</strain>
    </source>
</reference>
<keyword evidence="5" id="KW-1185">Reference proteome</keyword>
<name>E7QNQ9_HALPU</name>
<gene>
    <name evidence="3" type="ORF">SAMN05444342_3788</name>
    <name evidence="2" type="ORF">ZOD2009_00425</name>
</gene>